<feature type="compositionally biased region" description="Basic residues" evidence="1">
    <location>
        <begin position="57"/>
        <end position="67"/>
    </location>
</feature>
<evidence type="ECO:0000256" key="1">
    <source>
        <dbReference type="SAM" id="MobiDB-lite"/>
    </source>
</evidence>
<reference evidence="2 3" key="1">
    <citation type="submission" date="2024-09" db="EMBL/GenBank/DDBJ databases">
        <title>Chromosome-scale assembly of Riccia fluitans.</title>
        <authorList>
            <person name="Paukszto L."/>
            <person name="Sawicki J."/>
            <person name="Karawczyk K."/>
            <person name="Piernik-Szablinska J."/>
            <person name="Szczecinska M."/>
            <person name="Mazdziarz M."/>
        </authorList>
    </citation>
    <scope>NUCLEOTIDE SEQUENCE [LARGE SCALE GENOMIC DNA]</scope>
    <source>
        <strain evidence="2">Rf_01</strain>
        <tissue evidence="2">Aerial parts of the thallus</tissue>
    </source>
</reference>
<evidence type="ECO:0000313" key="3">
    <source>
        <dbReference type="Proteomes" id="UP001605036"/>
    </source>
</evidence>
<name>A0ABD1ZP76_9MARC</name>
<sequence length="93" mass="10481">MGLSDFRFVLIEYVKENANFSVWECDAVKPAITGGLFGDLGKNVSSYIHHPELSNPSKKKSSVRRSKSVPDNAEPSQQRVEDRDKEKVIETNK</sequence>
<accession>A0ABD1ZP76</accession>
<keyword evidence="3" id="KW-1185">Reference proteome</keyword>
<dbReference type="Proteomes" id="UP001605036">
    <property type="component" value="Unassembled WGS sequence"/>
</dbReference>
<protein>
    <submittedName>
        <fullName evidence="2">Uncharacterized protein</fullName>
    </submittedName>
</protein>
<feature type="region of interest" description="Disordered" evidence="1">
    <location>
        <begin position="48"/>
        <end position="93"/>
    </location>
</feature>
<dbReference type="AlphaFoldDB" id="A0ABD1ZP76"/>
<proteinExistence type="predicted"/>
<dbReference type="EMBL" id="JBHFFA010000001">
    <property type="protein sequence ID" value="KAL2652014.1"/>
    <property type="molecule type" value="Genomic_DNA"/>
</dbReference>
<organism evidence="2 3">
    <name type="scientific">Riccia fluitans</name>
    <dbReference type="NCBI Taxonomy" id="41844"/>
    <lineage>
        <taxon>Eukaryota</taxon>
        <taxon>Viridiplantae</taxon>
        <taxon>Streptophyta</taxon>
        <taxon>Embryophyta</taxon>
        <taxon>Marchantiophyta</taxon>
        <taxon>Marchantiopsida</taxon>
        <taxon>Marchantiidae</taxon>
        <taxon>Marchantiales</taxon>
        <taxon>Ricciaceae</taxon>
        <taxon>Riccia</taxon>
    </lineage>
</organism>
<evidence type="ECO:0000313" key="2">
    <source>
        <dbReference type="EMBL" id="KAL2652014.1"/>
    </source>
</evidence>
<comment type="caution">
    <text evidence="2">The sequence shown here is derived from an EMBL/GenBank/DDBJ whole genome shotgun (WGS) entry which is preliminary data.</text>
</comment>
<gene>
    <name evidence="2" type="ORF">R1flu_020142</name>
</gene>
<feature type="compositionally biased region" description="Basic and acidic residues" evidence="1">
    <location>
        <begin position="79"/>
        <end position="93"/>
    </location>
</feature>